<evidence type="ECO:0000256" key="5">
    <source>
        <dbReference type="ARBA" id="ARBA00022695"/>
    </source>
</evidence>
<dbReference type="InterPro" id="IPR046938">
    <property type="entry name" value="DNA_clamp_sf"/>
</dbReference>
<dbReference type="InterPro" id="IPR022634">
    <property type="entry name" value="DNA_polIII_beta_N"/>
</dbReference>
<dbReference type="CDD" id="cd00140">
    <property type="entry name" value="beta_clamp"/>
    <property type="match status" value="1"/>
</dbReference>
<organism evidence="13 14">
    <name type="scientific">Candidatus Woesebacteria bacterium RBG_13_34_9</name>
    <dbReference type="NCBI Taxonomy" id="1802477"/>
    <lineage>
        <taxon>Bacteria</taxon>
        <taxon>Candidatus Woeseibacteriota</taxon>
    </lineage>
</organism>
<dbReference type="PANTHER" id="PTHR30478:SF0">
    <property type="entry name" value="BETA SLIDING CLAMP"/>
    <property type="match status" value="1"/>
</dbReference>
<evidence type="ECO:0000256" key="2">
    <source>
        <dbReference type="ARBA" id="ARBA00010752"/>
    </source>
</evidence>
<evidence type="ECO:0000259" key="10">
    <source>
        <dbReference type="Pfam" id="PF00712"/>
    </source>
</evidence>
<evidence type="ECO:0000256" key="7">
    <source>
        <dbReference type="ARBA" id="ARBA00022932"/>
    </source>
</evidence>
<proteinExistence type="inferred from homology"/>
<evidence type="ECO:0000256" key="8">
    <source>
        <dbReference type="ARBA" id="ARBA00023125"/>
    </source>
</evidence>
<dbReference type="InterPro" id="IPR001001">
    <property type="entry name" value="DNA_polIII_beta"/>
</dbReference>
<keyword evidence="8" id="KW-0238">DNA-binding</keyword>
<evidence type="ECO:0000313" key="13">
    <source>
        <dbReference type="EMBL" id="OGM09573.1"/>
    </source>
</evidence>
<gene>
    <name evidence="13" type="ORF">A2159_00310</name>
</gene>
<dbReference type="PIRSF" id="PIRSF000804">
    <property type="entry name" value="DNA_pol_III_b"/>
    <property type="match status" value="1"/>
</dbReference>
<dbReference type="GO" id="GO:0003677">
    <property type="term" value="F:DNA binding"/>
    <property type="evidence" value="ECO:0007669"/>
    <property type="project" value="UniProtKB-UniRule"/>
</dbReference>
<keyword evidence="7 9" id="KW-0239">DNA-directed DNA polymerase</keyword>
<comment type="subcellular location">
    <subcellularLocation>
        <location evidence="1 9">Cytoplasm</location>
    </subcellularLocation>
</comment>
<evidence type="ECO:0000256" key="4">
    <source>
        <dbReference type="ARBA" id="ARBA00022679"/>
    </source>
</evidence>
<dbReference type="NCBIfam" id="TIGR00663">
    <property type="entry name" value="dnan"/>
    <property type="match status" value="1"/>
</dbReference>
<dbReference type="Pfam" id="PF02768">
    <property type="entry name" value="DNA_pol3_beta_3"/>
    <property type="match status" value="1"/>
</dbReference>
<evidence type="ECO:0000259" key="11">
    <source>
        <dbReference type="Pfam" id="PF02767"/>
    </source>
</evidence>
<sequence length="349" mass="39146">MKVQLPVLANVYLKANNNRLTMSATNLEMSVSIGMGGKITEGGEITIPVRIINDIVNNLPLGQIQLESEKESLKIKTQDFESYVLGMNPSDFPIIPYNIGSNEIKLPSKDLLSAFNLVLFSVSNDETRPTLTGVLMIIKENELVLVATDGFRLSQKKLKLKGLKDEVKIIVPKNVLSEITRLVSKEEMLSFSYKKTDKQIVFGMPNIIVASRLIEGEFPDFERIIPKETKIKISLDREEFLRSVKLASVFAKDAANVIKLKVNKDNIEVSAESARSGSQKAKVEAKVVNEDNTKDFVIAYNCRFIEDLLNSMESDDLLMEFSDANAPGLFLNEKDQNFMHIIMPVRIQD</sequence>
<comment type="similarity">
    <text evidence="2 9">Belongs to the beta sliding clamp family.</text>
</comment>
<keyword evidence="3 9" id="KW-0963">Cytoplasm</keyword>
<comment type="caution">
    <text evidence="13">The sequence shown here is derived from an EMBL/GenBank/DDBJ whole genome shotgun (WGS) entry which is preliminary data.</text>
</comment>
<dbReference type="Pfam" id="PF00712">
    <property type="entry name" value="DNA_pol3_beta"/>
    <property type="match status" value="1"/>
</dbReference>
<comment type="function">
    <text evidence="9">Confers DNA tethering and processivity to DNA polymerases and other proteins. Acts as a clamp, forming a ring around DNA (a reaction catalyzed by the clamp-loading complex) which diffuses in an ATP-independent manner freely and bidirectionally along dsDNA. Initially characterized for its ability to contact the catalytic subunit of DNA polymerase III (Pol III), a complex, multichain enzyme responsible for most of the replicative synthesis in bacteria; Pol III exhibits 3'-5' exonuclease proofreading activity. The beta chain is required for initiation of replication as well as for processivity of DNA replication.</text>
</comment>
<dbReference type="Proteomes" id="UP000179219">
    <property type="component" value="Unassembled WGS sequence"/>
</dbReference>
<evidence type="ECO:0000256" key="9">
    <source>
        <dbReference type="PIRNR" id="PIRNR000804"/>
    </source>
</evidence>
<evidence type="ECO:0000313" key="14">
    <source>
        <dbReference type="Proteomes" id="UP000179219"/>
    </source>
</evidence>
<dbReference type="EMBL" id="MGFP01000021">
    <property type="protein sequence ID" value="OGM09573.1"/>
    <property type="molecule type" value="Genomic_DNA"/>
</dbReference>
<protein>
    <recommendedName>
        <fullName evidence="9">Beta sliding clamp</fullName>
    </recommendedName>
</protein>
<evidence type="ECO:0000256" key="1">
    <source>
        <dbReference type="ARBA" id="ARBA00004496"/>
    </source>
</evidence>
<dbReference type="SUPFAM" id="SSF55979">
    <property type="entry name" value="DNA clamp"/>
    <property type="match status" value="3"/>
</dbReference>
<dbReference type="GO" id="GO:0006271">
    <property type="term" value="P:DNA strand elongation involved in DNA replication"/>
    <property type="evidence" value="ECO:0007669"/>
    <property type="project" value="TreeGrafter"/>
</dbReference>
<dbReference type="Gene3D" id="3.10.150.10">
    <property type="entry name" value="DNA Polymerase III, subunit A, domain 2"/>
    <property type="match status" value="1"/>
</dbReference>
<dbReference type="SMART" id="SM00480">
    <property type="entry name" value="POL3Bc"/>
    <property type="match status" value="1"/>
</dbReference>
<keyword evidence="5 9" id="KW-0548">Nucleotidyltransferase</keyword>
<keyword evidence="4 9" id="KW-0808">Transferase</keyword>
<accession>A0A1F7X3X0</accession>
<dbReference type="PANTHER" id="PTHR30478">
    <property type="entry name" value="DNA POLYMERASE III SUBUNIT BETA"/>
    <property type="match status" value="1"/>
</dbReference>
<dbReference type="GO" id="GO:0003887">
    <property type="term" value="F:DNA-directed DNA polymerase activity"/>
    <property type="evidence" value="ECO:0007669"/>
    <property type="project" value="UniProtKB-UniRule"/>
</dbReference>
<evidence type="ECO:0000256" key="3">
    <source>
        <dbReference type="ARBA" id="ARBA00022490"/>
    </source>
</evidence>
<dbReference type="InterPro" id="IPR022635">
    <property type="entry name" value="DNA_polIII_beta_C"/>
</dbReference>
<keyword evidence="6 9" id="KW-0235">DNA replication</keyword>
<evidence type="ECO:0000256" key="6">
    <source>
        <dbReference type="ARBA" id="ARBA00022705"/>
    </source>
</evidence>
<evidence type="ECO:0000259" key="12">
    <source>
        <dbReference type="Pfam" id="PF02768"/>
    </source>
</evidence>
<feature type="domain" description="DNA polymerase III beta sliding clamp C-terminal" evidence="12">
    <location>
        <begin position="223"/>
        <end position="346"/>
    </location>
</feature>
<dbReference type="Gene3D" id="3.70.10.10">
    <property type="match status" value="1"/>
</dbReference>
<dbReference type="Pfam" id="PF02767">
    <property type="entry name" value="DNA_pol3_beta_2"/>
    <property type="match status" value="1"/>
</dbReference>
<feature type="domain" description="DNA polymerase III beta sliding clamp N-terminal" evidence="10">
    <location>
        <begin position="4"/>
        <end position="95"/>
    </location>
</feature>
<reference evidence="13 14" key="1">
    <citation type="journal article" date="2016" name="Nat. Commun.">
        <title>Thousands of microbial genomes shed light on interconnected biogeochemical processes in an aquifer system.</title>
        <authorList>
            <person name="Anantharaman K."/>
            <person name="Brown C.T."/>
            <person name="Hug L.A."/>
            <person name="Sharon I."/>
            <person name="Castelle C.J."/>
            <person name="Probst A.J."/>
            <person name="Thomas B.C."/>
            <person name="Singh A."/>
            <person name="Wilkins M.J."/>
            <person name="Karaoz U."/>
            <person name="Brodie E.L."/>
            <person name="Williams K.H."/>
            <person name="Hubbard S.S."/>
            <person name="Banfield J.F."/>
        </authorList>
    </citation>
    <scope>NUCLEOTIDE SEQUENCE [LARGE SCALE GENOMIC DNA]</scope>
</reference>
<comment type="subunit">
    <text evidence="9">Forms a ring-shaped head-to-tail homodimer around DNA.</text>
</comment>
<dbReference type="GO" id="GO:0005737">
    <property type="term" value="C:cytoplasm"/>
    <property type="evidence" value="ECO:0007669"/>
    <property type="project" value="UniProtKB-SubCell"/>
</dbReference>
<name>A0A1F7X3X0_9BACT</name>
<feature type="domain" description="DNA polymerase III beta sliding clamp central" evidence="11">
    <location>
        <begin position="106"/>
        <end position="220"/>
    </location>
</feature>
<dbReference type="InterPro" id="IPR022637">
    <property type="entry name" value="DNA_polIII_beta_cen"/>
</dbReference>
<dbReference type="AlphaFoldDB" id="A0A1F7X3X0"/>
<dbReference type="GO" id="GO:0009360">
    <property type="term" value="C:DNA polymerase III complex"/>
    <property type="evidence" value="ECO:0007669"/>
    <property type="project" value="InterPro"/>
</dbReference>
<dbReference type="GO" id="GO:0008408">
    <property type="term" value="F:3'-5' exonuclease activity"/>
    <property type="evidence" value="ECO:0007669"/>
    <property type="project" value="InterPro"/>
</dbReference>